<evidence type="ECO:0000313" key="1">
    <source>
        <dbReference type="EMBL" id="VEV97062.1"/>
    </source>
</evidence>
<dbReference type="EMBL" id="LR215729">
    <property type="protein sequence ID" value="VEV97062.1"/>
    <property type="molecule type" value="Genomic_DNA"/>
</dbReference>
<reference evidence="1" key="1">
    <citation type="submission" date="2019-02" db="EMBL/GenBank/DDBJ databases">
        <authorList>
            <consortium name="Genoscope - CEA"/>
            <person name="William W."/>
        </authorList>
    </citation>
    <scope>NUCLEOTIDE SEQUENCE [LARGE SCALE GENOMIC DNA]</scope>
    <source>
        <strain evidence="1">YSy11</strain>
    </source>
</reference>
<name>A0A653E5K0_9PSED</name>
<protein>
    <submittedName>
        <fullName evidence="1">Uncharacterized protein</fullName>
    </submittedName>
</protein>
<proteinExistence type="predicted"/>
<gene>
    <name evidence="1" type="ORF">PMYSY11_2016</name>
</gene>
<accession>A0A653E5K0</accession>
<sequence length="59" mass="6797">MANYRSRQIGRFLRCGVGLRREYFRKAYIAMTDCPQGYPSSDGVRPKIRGGRIIRTEDG</sequence>
<organism evidence="1">
    <name type="scientific">Pseudomonas marincola</name>
    <dbReference type="NCBI Taxonomy" id="437900"/>
    <lineage>
        <taxon>Bacteria</taxon>
        <taxon>Pseudomonadati</taxon>
        <taxon>Pseudomonadota</taxon>
        <taxon>Gammaproteobacteria</taxon>
        <taxon>Pseudomonadales</taxon>
        <taxon>Pseudomonadaceae</taxon>
        <taxon>Pseudomonas</taxon>
    </lineage>
</organism>
<dbReference type="AlphaFoldDB" id="A0A653E5K0"/>